<organism evidence="2 3">
    <name type="scientific">Parathielavia appendiculata</name>
    <dbReference type="NCBI Taxonomy" id="2587402"/>
    <lineage>
        <taxon>Eukaryota</taxon>
        <taxon>Fungi</taxon>
        <taxon>Dikarya</taxon>
        <taxon>Ascomycota</taxon>
        <taxon>Pezizomycotina</taxon>
        <taxon>Sordariomycetes</taxon>
        <taxon>Sordariomycetidae</taxon>
        <taxon>Sordariales</taxon>
        <taxon>Chaetomiaceae</taxon>
        <taxon>Parathielavia</taxon>
    </lineage>
</organism>
<name>A0AAN6U0D9_9PEZI</name>
<dbReference type="AlphaFoldDB" id="A0AAN6U0D9"/>
<evidence type="ECO:0000313" key="2">
    <source>
        <dbReference type="EMBL" id="KAK4124053.1"/>
    </source>
</evidence>
<accession>A0AAN6U0D9</accession>
<feature type="signal peptide" evidence="1">
    <location>
        <begin position="1"/>
        <end position="24"/>
    </location>
</feature>
<keyword evidence="1" id="KW-0732">Signal</keyword>
<keyword evidence="3" id="KW-1185">Reference proteome</keyword>
<reference evidence="2" key="2">
    <citation type="submission" date="2023-05" db="EMBL/GenBank/DDBJ databases">
        <authorList>
            <consortium name="Lawrence Berkeley National Laboratory"/>
            <person name="Steindorff A."/>
            <person name="Hensen N."/>
            <person name="Bonometti L."/>
            <person name="Westerberg I."/>
            <person name="Brannstrom I.O."/>
            <person name="Guillou S."/>
            <person name="Cros-Aarteil S."/>
            <person name="Calhoun S."/>
            <person name="Haridas S."/>
            <person name="Kuo A."/>
            <person name="Mondo S."/>
            <person name="Pangilinan J."/>
            <person name="Riley R."/>
            <person name="Labutti K."/>
            <person name="Andreopoulos B."/>
            <person name="Lipzen A."/>
            <person name="Chen C."/>
            <person name="Yanf M."/>
            <person name="Daum C."/>
            <person name="Ng V."/>
            <person name="Clum A."/>
            <person name="Ohm R."/>
            <person name="Martin F."/>
            <person name="Silar P."/>
            <person name="Natvig D."/>
            <person name="Lalanne C."/>
            <person name="Gautier V."/>
            <person name="Ament-Velasquez S.L."/>
            <person name="Kruys A."/>
            <person name="Hutchinson M.I."/>
            <person name="Powell A.J."/>
            <person name="Barry K."/>
            <person name="Miller A.N."/>
            <person name="Grigoriev I.V."/>
            <person name="Debuchy R."/>
            <person name="Gladieux P."/>
            <person name="Thoren M.H."/>
            <person name="Johannesson H."/>
        </authorList>
    </citation>
    <scope>NUCLEOTIDE SEQUENCE</scope>
    <source>
        <strain evidence="2">CBS 731.68</strain>
    </source>
</reference>
<dbReference type="GeneID" id="87828027"/>
<proteinExistence type="predicted"/>
<reference evidence="2" key="1">
    <citation type="journal article" date="2023" name="Mol. Phylogenet. Evol.">
        <title>Genome-scale phylogeny and comparative genomics of the fungal order Sordariales.</title>
        <authorList>
            <person name="Hensen N."/>
            <person name="Bonometti L."/>
            <person name="Westerberg I."/>
            <person name="Brannstrom I.O."/>
            <person name="Guillou S."/>
            <person name="Cros-Aarteil S."/>
            <person name="Calhoun S."/>
            <person name="Haridas S."/>
            <person name="Kuo A."/>
            <person name="Mondo S."/>
            <person name="Pangilinan J."/>
            <person name="Riley R."/>
            <person name="LaButti K."/>
            <person name="Andreopoulos B."/>
            <person name="Lipzen A."/>
            <person name="Chen C."/>
            <person name="Yan M."/>
            <person name="Daum C."/>
            <person name="Ng V."/>
            <person name="Clum A."/>
            <person name="Steindorff A."/>
            <person name="Ohm R.A."/>
            <person name="Martin F."/>
            <person name="Silar P."/>
            <person name="Natvig D.O."/>
            <person name="Lalanne C."/>
            <person name="Gautier V."/>
            <person name="Ament-Velasquez S.L."/>
            <person name="Kruys A."/>
            <person name="Hutchinson M.I."/>
            <person name="Powell A.J."/>
            <person name="Barry K."/>
            <person name="Miller A.N."/>
            <person name="Grigoriev I.V."/>
            <person name="Debuchy R."/>
            <person name="Gladieux P."/>
            <person name="Hiltunen Thoren M."/>
            <person name="Johannesson H."/>
        </authorList>
    </citation>
    <scope>NUCLEOTIDE SEQUENCE</scope>
    <source>
        <strain evidence="2">CBS 731.68</strain>
    </source>
</reference>
<evidence type="ECO:0000313" key="3">
    <source>
        <dbReference type="Proteomes" id="UP001302602"/>
    </source>
</evidence>
<evidence type="ECO:0000256" key="1">
    <source>
        <dbReference type="SAM" id="SignalP"/>
    </source>
</evidence>
<dbReference type="Proteomes" id="UP001302602">
    <property type="component" value="Unassembled WGS sequence"/>
</dbReference>
<gene>
    <name evidence="2" type="ORF">N657DRAFT_634197</name>
</gene>
<dbReference type="RefSeq" id="XP_062647824.1">
    <property type="nucleotide sequence ID" value="XM_062791258.1"/>
</dbReference>
<comment type="caution">
    <text evidence="2">The sequence shown here is derived from an EMBL/GenBank/DDBJ whole genome shotgun (WGS) entry which is preliminary data.</text>
</comment>
<protein>
    <submittedName>
        <fullName evidence="2">Carbohydrate-binding module family 24 protein</fullName>
    </submittedName>
</protein>
<dbReference type="EMBL" id="MU853228">
    <property type="protein sequence ID" value="KAK4124053.1"/>
    <property type="molecule type" value="Genomic_DNA"/>
</dbReference>
<feature type="chain" id="PRO_5042995655" evidence="1">
    <location>
        <begin position="25"/>
        <end position="334"/>
    </location>
</feature>
<sequence length="334" mass="35682">MVLLAASLPLLLPFLLPSLPTTAADECQAVTWSKVRNKALDVATGTASLSPAATDLAAAADFQCDAMPLAIKPGDFICRLWIETGEMFQLTRDEFFDMNPGLLLDCSNIEPETEYCVKGHRAAPVHRRLLWAVSQWCHLQRHRSPVLQLQDMDLRQLRDTGFGRPTALAVTTGPGAYLGLCEYSCTFGFCPPPCTCTSPGTPVPSPALTGDTGYAVLGLPADFGPLCNFTVSHGYIATGVCTNIPYTTSPGGTGTAYVTGKGTGEYEGLCDFCCYFGYCPYEICTCTLYGQPNTPPPVLNTPGIPTPGHGESFSGLRSFACNHGHCPPAKCTYP</sequence>